<dbReference type="EMBL" id="VCGU01000009">
    <property type="protein sequence ID" value="TRY70875.1"/>
    <property type="molecule type" value="Genomic_DNA"/>
</dbReference>
<accession>A0A553NZM3</accession>
<feature type="region of interest" description="Disordered" evidence="1">
    <location>
        <begin position="206"/>
        <end position="246"/>
    </location>
</feature>
<name>A0A553NZM3_TIGCA</name>
<feature type="compositionally biased region" description="Basic and acidic residues" evidence="1">
    <location>
        <begin position="59"/>
        <end position="77"/>
    </location>
</feature>
<feature type="non-terminal residue" evidence="2">
    <location>
        <position position="361"/>
    </location>
</feature>
<evidence type="ECO:0000313" key="3">
    <source>
        <dbReference type="Proteomes" id="UP000318571"/>
    </source>
</evidence>
<comment type="caution">
    <text evidence="2">The sequence shown here is derived from an EMBL/GenBank/DDBJ whole genome shotgun (WGS) entry which is preliminary data.</text>
</comment>
<reference evidence="2 3" key="1">
    <citation type="journal article" date="2018" name="Nat. Ecol. Evol.">
        <title>Genomic signatures of mitonuclear coevolution across populations of Tigriopus californicus.</title>
        <authorList>
            <person name="Barreto F.S."/>
            <person name="Watson E.T."/>
            <person name="Lima T.G."/>
            <person name="Willett C.S."/>
            <person name="Edmands S."/>
            <person name="Li W."/>
            <person name="Burton R.S."/>
        </authorList>
    </citation>
    <scope>NUCLEOTIDE SEQUENCE [LARGE SCALE GENOMIC DNA]</scope>
    <source>
        <strain evidence="2 3">San Diego</strain>
    </source>
</reference>
<feature type="region of interest" description="Disordered" evidence="1">
    <location>
        <begin position="39"/>
        <end position="190"/>
    </location>
</feature>
<keyword evidence="3" id="KW-1185">Reference proteome</keyword>
<organism evidence="2 3">
    <name type="scientific">Tigriopus californicus</name>
    <name type="common">Marine copepod</name>
    <dbReference type="NCBI Taxonomy" id="6832"/>
    <lineage>
        <taxon>Eukaryota</taxon>
        <taxon>Metazoa</taxon>
        <taxon>Ecdysozoa</taxon>
        <taxon>Arthropoda</taxon>
        <taxon>Crustacea</taxon>
        <taxon>Multicrustacea</taxon>
        <taxon>Hexanauplia</taxon>
        <taxon>Copepoda</taxon>
        <taxon>Harpacticoida</taxon>
        <taxon>Harpacticidae</taxon>
        <taxon>Tigriopus</taxon>
    </lineage>
</organism>
<feature type="region of interest" description="Disordered" evidence="1">
    <location>
        <begin position="1"/>
        <end position="24"/>
    </location>
</feature>
<gene>
    <name evidence="2" type="ORF">TCAL_10313</name>
</gene>
<feature type="compositionally biased region" description="Acidic residues" evidence="1">
    <location>
        <begin position="98"/>
        <end position="107"/>
    </location>
</feature>
<sequence>MDECGLSTHSSALGEKPEPKGVVEPAQVSSVLAIDDIGSSIKTSPSHWLPVVVPGNLDTTKHDDSNCDNSADRERANPIKMIKTIESECPSDSSESSSSEDEEEEEDFQHFLIRTDPQMPKVERLMVIQSAQLPGSDPWETSANENDEHEDDGDGNEDDSDDSEDKATDDDNEDDDEESEVGGESDVEYDLEWYWDYQDKTWKRCDPSEWDLEEPETSSKPSPPQTKPIDQKAQGHAGATRIYEGQDSSFWQNDLLELGPTQDEGIQTAFPKWPSVESPSHTSINLDESAVKLMPEQRLDSSPKLSQTMARLQDRMNFSSDLSRCRTVKNIRQYELERLGQTQLVQKGRWIKRDNSSPEEP</sequence>
<evidence type="ECO:0000256" key="1">
    <source>
        <dbReference type="SAM" id="MobiDB-lite"/>
    </source>
</evidence>
<dbReference type="AlphaFoldDB" id="A0A553NZM3"/>
<feature type="compositionally biased region" description="Low complexity" evidence="1">
    <location>
        <begin position="87"/>
        <end position="97"/>
    </location>
</feature>
<dbReference type="Proteomes" id="UP000318571">
    <property type="component" value="Chromosome 9"/>
</dbReference>
<protein>
    <submittedName>
        <fullName evidence="2">Uncharacterized protein</fullName>
    </submittedName>
</protein>
<feature type="compositionally biased region" description="Polar residues" evidence="1">
    <location>
        <begin position="129"/>
        <end position="143"/>
    </location>
</feature>
<proteinExistence type="predicted"/>
<feature type="compositionally biased region" description="Acidic residues" evidence="1">
    <location>
        <begin position="145"/>
        <end position="190"/>
    </location>
</feature>
<evidence type="ECO:0000313" key="2">
    <source>
        <dbReference type="EMBL" id="TRY70875.1"/>
    </source>
</evidence>